<dbReference type="PANTHER" id="PTHR30294">
    <property type="entry name" value="MEMBRANE COMPONENT OF ABC TRANSPORTER YHHJ-RELATED"/>
    <property type="match status" value="1"/>
</dbReference>
<feature type="transmembrane region" description="Helical" evidence="6">
    <location>
        <begin position="641"/>
        <end position="661"/>
    </location>
</feature>
<evidence type="ECO:0000313" key="8">
    <source>
        <dbReference type="EMBL" id="OBU07643.1"/>
    </source>
</evidence>
<feature type="transmembrane region" description="Helical" evidence="6">
    <location>
        <begin position="234"/>
        <end position="255"/>
    </location>
</feature>
<evidence type="ECO:0000256" key="1">
    <source>
        <dbReference type="ARBA" id="ARBA00004651"/>
    </source>
</evidence>
<dbReference type="Pfam" id="PF12698">
    <property type="entry name" value="ABC2_membrane_3"/>
    <property type="match status" value="2"/>
</dbReference>
<feature type="transmembrane region" description="Helical" evidence="6">
    <location>
        <begin position="602"/>
        <end position="629"/>
    </location>
</feature>
<dbReference type="AlphaFoldDB" id="A0A1B8HEZ3"/>
<keyword evidence="9" id="KW-1185">Reference proteome</keyword>
<dbReference type="InterPro" id="IPR013525">
    <property type="entry name" value="ABC2_TM"/>
</dbReference>
<feature type="transmembrane region" description="Helical" evidence="6">
    <location>
        <begin position="416"/>
        <end position="434"/>
    </location>
</feature>
<proteinExistence type="predicted"/>
<feature type="transmembrane region" description="Helical" evidence="6">
    <location>
        <begin position="24"/>
        <end position="46"/>
    </location>
</feature>
<comment type="subcellular location">
    <subcellularLocation>
        <location evidence="1">Cell membrane</location>
        <topology evidence="1">Multi-pass membrane protein</topology>
    </subcellularLocation>
</comment>
<keyword evidence="5 6" id="KW-0472">Membrane</keyword>
<evidence type="ECO:0000256" key="3">
    <source>
        <dbReference type="ARBA" id="ARBA00022692"/>
    </source>
</evidence>
<feature type="transmembrane region" description="Helical" evidence="6">
    <location>
        <begin position="567"/>
        <end position="590"/>
    </location>
</feature>
<feature type="domain" description="ABC-2 type transporter transmembrane" evidence="7">
    <location>
        <begin position="417"/>
        <end position="746"/>
    </location>
</feature>
<feature type="domain" description="ABC-2 type transporter transmembrane" evidence="7">
    <location>
        <begin position="28"/>
        <end position="375"/>
    </location>
</feature>
<gene>
    <name evidence="8" type="ORF">AYY18_05290</name>
</gene>
<dbReference type="EMBL" id="LZEY01000023">
    <property type="protein sequence ID" value="OBU07643.1"/>
    <property type="molecule type" value="Genomic_DNA"/>
</dbReference>
<dbReference type="PANTHER" id="PTHR30294:SF46">
    <property type="entry name" value="ABC TRANSPORTER PERMEASE"/>
    <property type="match status" value="1"/>
</dbReference>
<dbReference type="GO" id="GO:0140359">
    <property type="term" value="F:ABC-type transporter activity"/>
    <property type="evidence" value="ECO:0007669"/>
    <property type="project" value="InterPro"/>
</dbReference>
<name>A0A1B8HEZ3_9GAMM</name>
<feature type="transmembrane region" description="Helical" evidence="6">
    <location>
        <begin position="357"/>
        <end position="378"/>
    </location>
</feature>
<organism evidence="8 9">
    <name type="scientific">Morganella psychrotolerans</name>
    <dbReference type="NCBI Taxonomy" id="368603"/>
    <lineage>
        <taxon>Bacteria</taxon>
        <taxon>Pseudomonadati</taxon>
        <taxon>Pseudomonadota</taxon>
        <taxon>Gammaproteobacteria</taxon>
        <taxon>Enterobacterales</taxon>
        <taxon>Morganellaceae</taxon>
        <taxon>Morganella</taxon>
    </lineage>
</organism>
<feature type="transmembrane region" description="Helical" evidence="6">
    <location>
        <begin position="191"/>
        <end position="213"/>
    </location>
</feature>
<evidence type="ECO:0000256" key="5">
    <source>
        <dbReference type="ARBA" id="ARBA00023136"/>
    </source>
</evidence>
<evidence type="ECO:0000259" key="7">
    <source>
        <dbReference type="Pfam" id="PF12698"/>
    </source>
</evidence>
<evidence type="ECO:0000256" key="2">
    <source>
        <dbReference type="ARBA" id="ARBA00022475"/>
    </source>
</evidence>
<dbReference type="Gene3D" id="3.40.1710.10">
    <property type="entry name" value="abc type-2 transporter like domain"/>
    <property type="match status" value="2"/>
</dbReference>
<evidence type="ECO:0000256" key="6">
    <source>
        <dbReference type="SAM" id="Phobius"/>
    </source>
</evidence>
<dbReference type="OrthoDB" id="5592991at2"/>
<accession>A0A1B8HEZ3</accession>
<keyword evidence="3 6" id="KW-0812">Transmembrane</keyword>
<feature type="transmembrane region" description="Helical" evidence="6">
    <location>
        <begin position="673"/>
        <end position="692"/>
    </location>
</feature>
<reference evidence="9" key="1">
    <citation type="submission" date="2016-06" db="EMBL/GenBank/DDBJ databases">
        <authorList>
            <person name="Butler K."/>
        </authorList>
    </citation>
    <scope>NUCLEOTIDE SEQUENCE [LARGE SCALE GENOMIC DNA]</scope>
    <source>
        <strain evidence="9">GCSL-Mp20</strain>
    </source>
</reference>
<protein>
    <recommendedName>
        <fullName evidence="7">ABC-2 type transporter transmembrane domain-containing protein</fullName>
    </recommendedName>
</protein>
<feature type="transmembrane region" description="Helical" evidence="6">
    <location>
        <begin position="730"/>
        <end position="751"/>
    </location>
</feature>
<dbReference type="RefSeq" id="WP_067402643.1">
    <property type="nucleotide sequence ID" value="NZ_LZEY01000023.1"/>
</dbReference>
<keyword evidence="4 6" id="KW-1133">Transmembrane helix</keyword>
<evidence type="ECO:0000256" key="4">
    <source>
        <dbReference type="ARBA" id="ARBA00022989"/>
    </source>
</evidence>
<evidence type="ECO:0000313" key="9">
    <source>
        <dbReference type="Proteomes" id="UP000092377"/>
    </source>
</evidence>
<dbReference type="GO" id="GO:0005886">
    <property type="term" value="C:plasma membrane"/>
    <property type="evidence" value="ECO:0007669"/>
    <property type="project" value="UniProtKB-SubCell"/>
</dbReference>
<sequence length="757" mass="84329">MTKNTLSNFSASLKDEINFIFHDLYMKILLFIVPAFLLIFVCAMFSNGVPEKIPVALVDHDHSSLSREIISNINASKSIELIETPENVVQAQRLMKSMKIYAFIEIPPGASGSTIRQDDKAVVIRYNGQFRSTGNAAFIGLQAAVSDAFNSLNDRKLLGFEHKGARGPLLNIQVVNISNPQNSYERFLTPIAIPVLLSIVLSSAVICGIGRFFEEDKLYASWVNKSRSYLSIQVISRILPYITIIFLWNLIYNVWQTVGRGWPILGNSWLLMLAVFMLCVLTACIAIMFISITRKVLTALSISTVYTSAALTYSDGTLSILNANGWAQFWSNFQPFTHYYRIQLEQVNLGSDITTSLHQFGILSLYIIIPLVVSFILLGKHKDKPLPATFRENTNFNGITQSFISTLTSIKKSQPIFSTAVISLILYSIFYPAAYKAQVNLKLPVAVVDFEQSSLSRNLIDNLQTTREIDVTQVDSSLSNALNLLRNRKVSAVITIDNDFKNNLIRGGDAGIDVHLSGGYMAVAADLRLAVTNAISATTDVNRLVPKAINNIISLPLYNPTLGYEAFIMPLVFIIILQQTLIFASSMLIALRNSIGLTKINLSQFIGTFFGLFIVGFFGAIFVFGWVYYLQGYPNEGNIFLQLWLIILFSAAVSSMGMLVGSFMDNINRPMQMLSATSMVIFYASGASFPTFNMPDWVVKTMEIFPSSTMVSGFTMLNSQNANIYELMPVLIKITLLATILFLLAMYRLVWRTPRVS</sequence>
<keyword evidence="2" id="KW-1003">Cell membrane</keyword>
<feature type="transmembrane region" description="Helical" evidence="6">
    <location>
        <begin position="296"/>
        <end position="314"/>
    </location>
</feature>
<dbReference type="InterPro" id="IPR051449">
    <property type="entry name" value="ABC-2_transporter_component"/>
</dbReference>
<dbReference type="Proteomes" id="UP000092377">
    <property type="component" value="Unassembled WGS sequence"/>
</dbReference>
<feature type="transmembrane region" description="Helical" evidence="6">
    <location>
        <begin position="267"/>
        <end position="289"/>
    </location>
</feature>
<comment type="caution">
    <text evidence="8">The sequence shown here is derived from an EMBL/GenBank/DDBJ whole genome shotgun (WGS) entry which is preliminary data.</text>
</comment>